<dbReference type="GO" id="GO:0003961">
    <property type="term" value="F:O-acetylhomoserine aminocarboxypropyltransferase activity"/>
    <property type="evidence" value="ECO:0007669"/>
    <property type="project" value="TreeGrafter"/>
</dbReference>
<dbReference type="Pfam" id="PF01053">
    <property type="entry name" value="Cys_Met_Meta_PP"/>
    <property type="match status" value="1"/>
</dbReference>
<dbReference type="GO" id="GO:0006535">
    <property type="term" value="P:cysteine biosynthetic process from serine"/>
    <property type="evidence" value="ECO:0007669"/>
    <property type="project" value="TreeGrafter"/>
</dbReference>
<evidence type="ECO:0000256" key="2">
    <source>
        <dbReference type="ARBA" id="ARBA00009077"/>
    </source>
</evidence>
<dbReference type="CDD" id="cd00614">
    <property type="entry name" value="CGS_like"/>
    <property type="match status" value="1"/>
</dbReference>
<organism evidence="7 8">
    <name type="scientific">Fulvivirga sedimenti</name>
    <dbReference type="NCBI Taxonomy" id="2879465"/>
    <lineage>
        <taxon>Bacteria</taxon>
        <taxon>Pseudomonadati</taxon>
        <taxon>Bacteroidota</taxon>
        <taxon>Cytophagia</taxon>
        <taxon>Cytophagales</taxon>
        <taxon>Fulvivirgaceae</taxon>
        <taxon>Fulvivirga</taxon>
    </lineage>
</organism>
<dbReference type="FunFam" id="3.40.640.10:FF:000035">
    <property type="entry name" value="O-succinylhomoserine sulfhydrylase"/>
    <property type="match status" value="1"/>
</dbReference>
<evidence type="ECO:0000256" key="1">
    <source>
        <dbReference type="ARBA" id="ARBA00001933"/>
    </source>
</evidence>
<dbReference type="GO" id="GO:0030170">
    <property type="term" value="F:pyridoxal phosphate binding"/>
    <property type="evidence" value="ECO:0007669"/>
    <property type="project" value="InterPro"/>
</dbReference>
<evidence type="ECO:0000256" key="6">
    <source>
        <dbReference type="RuleBase" id="RU362118"/>
    </source>
</evidence>
<evidence type="ECO:0000256" key="5">
    <source>
        <dbReference type="PIRSR" id="PIRSR001434-2"/>
    </source>
</evidence>
<dbReference type="PIRSF" id="PIRSF001434">
    <property type="entry name" value="CGS"/>
    <property type="match status" value="1"/>
</dbReference>
<keyword evidence="4 5" id="KW-0663">Pyridoxal phosphate</keyword>
<dbReference type="PANTHER" id="PTHR43797:SF2">
    <property type="entry name" value="HOMOCYSTEINE_CYSTEINE SYNTHASE"/>
    <property type="match status" value="1"/>
</dbReference>
<dbReference type="NCBIfam" id="TIGR01326">
    <property type="entry name" value="OAH_OAS_sulfhy"/>
    <property type="match status" value="1"/>
</dbReference>
<dbReference type="Gene3D" id="3.40.640.10">
    <property type="entry name" value="Type I PLP-dependent aspartate aminotransferase-like (Major domain)"/>
    <property type="match status" value="1"/>
</dbReference>
<dbReference type="AlphaFoldDB" id="A0A9X1HYH5"/>
<comment type="caution">
    <text evidence="7">The sequence shown here is derived from an EMBL/GenBank/DDBJ whole genome shotgun (WGS) entry which is preliminary data.</text>
</comment>
<accession>A0A9X1HYH5</accession>
<gene>
    <name evidence="7" type="ORF">LDX50_29510</name>
</gene>
<sequence>MSELKFETLQLHAGQEIDATTGSRAVPIYQTTSYAFKNAEHGANLFALKEFGNIYTRIMNPTTDVFEKRIAALEGGVAALAVGSGQAAQFIALNNFLTVGDNLVSTSFLYGGTYNQFKVAFKRLGIEARFAESDKAEDFEKLIDENTKALYLETIGNPGFNIPDFDAVAAVAKKYDIPLVVDNTFGAAGYLFRPIEHGAAVVTASATKWIGGHGTSIGGVIIDSGNYNWGNGKFPQFSEPSEGYHGLNFWDTFGFNNPLGLPNIAFAIRARVEGLRDFGPAISPFNSFLLLQGLETLSLRVQRTVDNALELAKWLEQHPQVETVNYPGLESSSYHHLAKKYLRNGFGGVLSFILKGEKEDAETFIDNLKLVSHLANVGDAKTLIIQPSATTHQQLNDEEQLASGVLPSLLRISVGIEHIDDIKADLEHAFSKISKSVNV</sequence>
<dbReference type="GO" id="GO:0071269">
    <property type="term" value="P:L-homocysteine biosynthetic process"/>
    <property type="evidence" value="ECO:0007669"/>
    <property type="project" value="TreeGrafter"/>
</dbReference>
<evidence type="ECO:0000313" key="7">
    <source>
        <dbReference type="EMBL" id="MCA6079047.1"/>
    </source>
</evidence>
<dbReference type="Proteomes" id="UP001139409">
    <property type="component" value="Unassembled WGS sequence"/>
</dbReference>
<evidence type="ECO:0000256" key="4">
    <source>
        <dbReference type="ARBA" id="ARBA00022898"/>
    </source>
</evidence>
<dbReference type="GO" id="GO:0004124">
    <property type="term" value="F:cysteine synthase activity"/>
    <property type="evidence" value="ECO:0007669"/>
    <property type="project" value="TreeGrafter"/>
</dbReference>
<dbReference type="InterPro" id="IPR015421">
    <property type="entry name" value="PyrdxlP-dep_Trfase_major"/>
</dbReference>
<feature type="modified residue" description="N6-(pyridoxal phosphate)lysine" evidence="5">
    <location>
        <position position="208"/>
    </location>
</feature>
<dbReference type="InterPro" id="IPR015424">
    <property type="entry name" value="PyrdxlP-dep_Trfase"/>
</dbReference>
<comment type="cofactor">
    <cofactor evidence="1 6">
        <name>pyridoxal 5'-phosphate</name>
        <dbReference type="ChEBI" id="CHEBI:597326"/>
    </cofactor>
</comment>
<dbReference type="InterPro" id="IPR000277">
    <property type="entry name" value="Cys/Met-Metab_PyrdxlP-dep_enz"/>
</dbReference>
<dbReference type="PANTHER" id="PTHR43797">
    <property type="entry name" value="HOMOCYSTEINE/CYSTEINE SYNTHASE"/>
    <property type="match status" value="1"/>
</dbReference>
<evidence type="ECO:0000256" key="3">
    <source>
        <dbReference type="ARBA" id="ARBA00022679"/>
    </source>
</evidence>
<dbReference type="Gene3D" id="3.90.1150.10">
    <property type="entry name" value="Aspartate Aminotransferase, domain 1"/>
    <property type="match status" value="1"/>
</dbReference>
<dbReference type="InterPro" id="IPR006235">
    <property type="entry name" value="OAc-hSer/O-AcSer_sulfhydrylase"/>
</dbReference>
<dbReference type="RefSeq" id="WP_225699908.1">
    <property type="nucleotide sequence ID" value="NZ_JAIXNE010000008.1"/>
</dbReference>
<keyword evidence="8" id="KW-1185">Reference proteome</keyword>
<dbReference type="EMBL" id="JAIXNE010000008">
    <property type="protein sequence ID" value="MCA6079047.1"/>
    <property type="molecule type" value="Genomic_DNA"/>
</dbReference>
<dbReference type="GO" id="GO:0005737">
    <property type="term" value="C:cytoplasm"/>
    <property type="evidence" value="ECO:0007669"/>
    <property type="project" value="TreeGrafter"/>
</dbReference>
<dbReference type="GO" id="GO:0019346">
    <property type="term" value="P:transsulfuration"/>
    <property type="evidence" value="ECO:0007669"/>
    <property type="project" value="InterPro"/>
</dbReference>
<evidence type="ECO:0000313" key="8">
    <source>
        <dbReference type="Proteomes" id="UP001139409"/>
    </source>
</evidence>
<protein>
    <submittedName>
        <fullName evidence="7">O-acetylhomoserine aminocarboxypropyltransferase/cysteine synthase</fullName>
    </submittedName>
</protein>
<reference evidence="7" key="1">
    <citation type="submission" date="2021-09" db="EMBL/GenBank/DDBJ databases">
        <title>Fulvivirga sp. isolated from coastal sediment.</title>
        <authorList>
            <person name="Yu H."/>
        </authorList>
    </citation>
    <scope>NUCLEOTIDE SEQUENCE</scope>
    <source>
        <strain evidence="7">1062</strain>
    </source>
</reference>
<proteinExistence type="inferred from homology"/>
<name>A0A9X1HYH5_9BACT</name>
<comment type="similarity">
    <text evidence="2 6">Belongs to the trans-sulfuration enzymes family.</text>
</comment>
<dbReference type="SUPFAM" id="SSF53383">
    <property type="entry name" value="PLP-dependent transferases"/>
    <property type="match status" value="1"/>
</dbReference>
<dbReference type="InterPro" id="IPR015422">
    <property type="entry name" value="PyrdxlP-dep_Trfase_small"/>
</dbReference>
<keyword evidence="3" id="KW-0808">Transferase</keyword>